<accession>A0ABY1K2Y5</accession>
<dbReference type="Gene3D" id="3.30.559.10">
    <property type="entry name" value="Chloramphenicol acetyltransferase-like domain"/>
    <property type="match status" value="2"/>
</dbReference>
<dbReference type="Proteomes" id="UP000186666">
    <property type="component" value="Unassembled WGS sequence"/>
</dbReference>
<sequence>MGTIECNTDLYELTPLHEKILYAEKHKKNYDIYFAVNYDHSLTSMELDQAVHYVFNATEVLNCVVIQTGSRYVLSAKHYHRENDFRSATPLRNKRIDIFKEQLLANYYIDEGNHRIEFLIHHLVFDGDSLYELLDKIEKVVVRKEKLTIQEQKYESLIALNPSNEVNGYRDGIESLPNTRRVSMQLDEPFYDNRKLSKQAYKAVGSLSQKLRVTKFGVILFATAMLSHHKQNIIGIVVSRKDKRTQSQTIGNFTDVVPYLLQVDVNRSYMDNANIIFKQLFGAIVHSADLSYDQYMNMVGVRGYECILSYTKMSTVEQHSTIFSQLELGEYLYKYDNHLQFIEHKEDIAVEFRCDNLALHHVYLHLEEMLLVLDQIDLSVLAQQQLMDQGDVPMVTHVKEVSELKSVDCLFPGYQDEMNMFDSNISSFDIAHIITDVYENFGVQLSYQDIYASHTIKELKLMIMSKVGMNSLEEVRDGHDPNDYVCPNFIKAIFIDSFRFINSEMYNVKYAYRLTDDVCKQLHRLRHAINQVIQHNEVFFTKFEYVKGDIIATIKQSEKYDDIEQIDVETLADMCDLKSVLRIQGDQKLWDIRLIRVRTNNEIYLYINMHHILVDHIGMGILLNQIESNYHNKEVNYAQYRNIAGHYDVAKVEDLNTWQSSLLKHSAFVNQGKSSMGNGQFNLYEWKCYVNYSTYEEMESVLLTTITNRLANYFKCTQGYIGAVYHGRVVPKANQVISSFARVLPIFFDVQDKLVIQESLRTARHHQSVSLYDLNESGFELEFPKVVFQTLYANVNEPSFFNHTMEFEGISKFQLFINLYVGTEECKVSVYIDNHLYSDEEVQIINSALVEAIDDLKRSEGEEVYV</sequence>
<evidence type="ECO:0000313" key="4">
    <source>
        <dbReference type="Proteomes" id="UP000186666"/>
    </source>
</evidence>
<evidence type="ECO:0000256" key="1">
    <source>
        <dbReference type="ARBA" id="ARBA00022737"/>
    </source>
</evidence>
<keyword evidence="1" id="KW-0677">Repeat</keyword>
<comment type="caution">
    <text evidence="3">The sequence shown here is derived from an EMBL/GenBank/DDBJ whole genome shotgun (WGS) entry which is preliminary data.</text>
</comment>
<dbReference type="PANTHER" id="PTHR45527:SF1">
    <property type="entry name" value="FATTY ACID SYNTHASE"/>
    <property type="match status" value="1"/>
</dbReference>
<dbReference type="RefSeq" id="WP_068579473.1">
    <property type="nucleotide sequence ID" value="NZ_FTNK01000008.1"/>
</dbReference>
<name>A0ABY1K2Y5_9BACL</name>
<reference evidence="3 4" key="1">
    <citation type="submission" date="2017-01" db="EMBL/GenBank/DDBJ databases">
        <authorList>
            <person name="Varghese N."/>
            <person name="Submissions S."/>
        </authorList>
    </citation>
    <scope>NUCLEOTIDE SEQUENCE [LARGE SCALE GENOMIC DNA]</scope>
    <source>
        <strain evidence="3 4">ATCC 23464</strain>
    </source>
</reference>
<evidence type="ECO:0000313" key="3">
    <source>
        <dbReference type="EMBL" id="SIR18767.1"/>
    </source>
</evidence>
<dbReference type="InterPro" id="IPR001242">
    <property type="entry name" value="Condensation_dom"/>
</dbReference>
<evidence type="ECO:0000259" key="2">
    <source>
        <dbReference type="Pfam" id="PF00668"/>
    </source>
</evidence>
<keyword evidence="4" id="KW-1185">Reference proteome</keyword>
<dbReference type="InterPro" id="IPR023213">
    <property type="entry name" value="CAT-like_dom_sf"/>
</dbReference>
<dbReference type="PANTHER" id="PTHR45527">
    <property type="entry name" value="NONRIBOSOMAL PEPTIDE SYNTHETASE"/>
    <property type="match status" value="1"/>
</dbReference>
<dbReference type="Gene3D" id="3.30.559.30">
    <property type="entry name" value="Nonribosomal peptide synthetase, condensation domain"/>
    <property type="match status" value="2"/>
</dbReference>
<proteinExistence type="predicted"/>
<gene>
    <name evidence="3" type="ORF">SAMN05421578_108110</name>
</gene>
<dbReference type="Pfam" id="PF00668">
    <property type="entry name" value="Condensation"/>
    <property type="match status" value="1"/>
</dbReference>
<protein>
    <submittedName>
        <fullName evidence="3">Condensation domain-containing protein</fullName>
    </submittedName>
</protein>
<dbReference type="SUPFAM" id="SSF52777">
    <property type="entry name" value="CoA-dependent acyltransferases"/>
    <property type="match status" value="4"/>
</dbReference>
<feature type="domain" description="Condensation" evidence="2">
    <location>
        <begin position="502"/>
        <end position="634"/>
    </location>
</feature>
<dbReference type="EMBL" id="FTNK01000008">
    <property type="protein sequence ID" value="SIR18767.1"/>
    <property type="molecule type" value="Genomic_DNA"/>
</dbReference>
<organism evidence="3 4">
    <name type="scientific">Paenibacillus macquariensis</name>
    <dbReference type="NCBI Taxonomy" id="948756"/>
    <lineage>
        <taxon>Bacteria</taxon>
        <taxon>Bacillati</taxon>
        <taxon>Bacillota</taxon>
        <taxon>Bacilli</taxon>
        <taxon>Bacillales</taxon>
        <taxon>Paenibacillaceae</taxon>
        <taxon>Paenibacillus</taxon>
    </lineage>
</organism>